<dbReference type="Gene3D" id="3.30.420.10">
    <property type="entry name" value="Ribonuclease H-like superfamily/Ribonuclease H"/>
    <property type="match status" value="1"/>
</dbReference>
<feature type="domain" description="Exonuclease" evidence="6">
    <location>
        <begin position="417"/>
        <end position="615"/>
    </location>
</feature>
<feature type="compositionally biased region" description="Basic and acidic residues" evidence="5">
    <location>
        <begin position="484"/>
        <end position="493"/>
    </location>
</feature>
<comment type="similarity">
    <text evidence="1">Belongs to the REXO1/REXO3 family.</text>
</comment>
<dbReference type="CDD" id="cd06145">
    <property type="entry name" value="REX1_like"/>
    <property type="match status" value="1"/>
</dbReference>
<dbReference type="InterPro" id="IPR047021">
    <property type="entry name" value="REXO1/3/4-like"/>
</dbReference>
<dbReference type="EMBL" id="MTYH01000042">
    <property type="protein sequence ID" value="PNP43293.1"/>
    <property type="molecule type" value="Genomic_DNA"/>
</dbReference>
<dbReference type="InterPro" id="IPR034922">
    <property type="entry name" value="REX1-like_exo"/>
</dbReference>
<evidence type="ECO:0000256" key="2">
    <source>
        <dbReference type="ARBA" id="ARBA00022722"/>
    </source>
</evidence>
<feature type="region of interest" description="Disordered" evidence="5">
    <location>
        <begin position="480"/>
        <end position="502"/>
    </location>
</feature>
<accession>A0A2K0TCP2</accession>
<organism evidence="7 8">
    <name type="scientific">Trichoderma gamsii</name>
    <dbReference type="NCBI Taxonomy" id="398673"/>
    <lineage>
        <taxon>Eukaryota</taxon>
        <taxon>Fungi</taxon>
        <taxon>Dikarya</taxon>
        <taxon>Ascomycota</taxon>
        <taxon>Pezizomycotina</taxon>
        <taxon>Sordariomycetes</taxon>
        <taxon>Hypocreomycetidae</taxon>
        <taxon>Hypocreales</taxon>
        <taxon>Hypocreaceae</taxon>
        <taxon>Trichoderma</taxon>
    </lineage>
</organism>
<dbReference type="InterPro" id="IPR013520">
    <property type="entry name" value="Ribonucl_H"/>
</dbReference>
<feature type="compositionally biased region" description="Basic and acidic residues" evidence="5">
    <location>
        <begin position="50"/>
        <end position="62"/>
    </location>
</feature>
<evidence type="ECO:0000256" key="4">
    <source>
        <dbReference type="ARBA" id="ARBA00022839"/>
    </source>
</evidence>
<dbReference type="GO" id="GO:0005634">
    <property type="term" value="C:nucleus"/>
    <property type="evidence" value="ECO:0007669"/>
    <property type="project" value="TreeGrafter"/>
</dbReference>
<name>A0A2K0TCP2_9HYPO</name>
<reference evidence="7 8" key="1">
    <citation type="submission" date="2017-02" db="EMBL/GenBank/DDBJ databases">
        <title>Genomes of Trichoderma spp. with biocontrol activity.</title>
        <authorList>
            <person name="Gardiner D."/>
            <person name="Kazan K."/>
            <person name="Vos C."/>
            <person name="Harvey P."/>
        </authorList>
    </citation>
    <scope>NUCLEOTIDE SEQUENCE [LARGE SCALE GENOMIC DNA]</scope>
    <source>
        <strain evidence="7 8">A5MH</strain>
    </source>
</reference>
<dbReference type="Proteomes" id="UP000236546">
    <property type="component" value="Unassembled WGS sequence"/>
</dbReference>
<dbReference type="SMART" id="SM00479">
    <property type="entry name" value="EXOIII"/>
    <property type="match status" value="1"/>
</dbReference>
<feature type="region of interest" description="Disordered" evidence="5">
    <location>
        <begin position="239"/>
        <end position="262"/>
    </location>
</feature>
<proteinExistence type="inferred from homology"/>
<keyword evidence="3" id="KW-0378">Hydrolase</keyword>
<evidence type="ECO:0000256" key="3">
    <source>
        <dbReference type="ARBA" id="ARBA00022801"/>
    </source>
</evidence>
<keyword evidence="4" id="KW-0269">Exonuclease</keyword>
<feature type="compositionally biased region" description="Polar residues" evidence="5">
    <location>
        <begin position="64"/>
        <end position="78"/>
    </location>
</feature>
<dbReference type="GO" id="GO:0004527">
    <property type="term" value="F:exonuclease activity"/>
    <property type="evidence" value="ECO:0007669"/>
    <property type="project" value="UniProtKB-KW"/>
</dbReference>
<dbReference type="InterPro" id="IPR036397">
    <property type="entry name" value="RNaseH_sf"/>
</dbReference>
<dbReference type="InterPro" id="IPR012337">
    <property type="entry name" value="RNaseH-like_sf"/>
</dbReference>
<evidence type="ECO:0000259" key="6">
    <source>
        <dbReference type="SMART" id="SM00479"/>
    </source>
</evidence>
<feature type="region of interest" description="Disordered" evidence="5">
    <location>
        <begin position="26"/>
        <end position="152"/>
    </location>
</feature>
<dbReference type="PANTHER" id="PTHR12801:SF112">
    <property type="entry name" value="RNA EXONUCLEASE 3"/>
    <property type="match status" value="1"/>
</dbReference>
<evidence type="ECO:0000313" key="8">
    <source>
        <dbReference type="Proteomes" id="UP000236546"/>
    </source>
</evidence>
<dbReference type="AlphaFoldDB" id="A0A2K0TCP2"/>
<sequence length="650" mass="71792">MSLSLKHIPCPAGNKCTAFQCIFGHEKDNSKTDGDSVGEPAKSDILSPPDQDRPNKRLKVDDASLSTQPGAAANGQTKQTKEEHKKPVVPQSATRPISPPPLKRKATPSTTQTADNSAPSSSAAKNQTSALSGSKTTVVPKSKKAETLNPRLLKSSPASHEIRLKLLRLVHQEFKRLNEELKKSVTTQEKNLLLSDQDLIIRALDEEQACAIEKPAVYSNVMKNKVMQYKRMTAAQWKETRAKEKQDAQKKHKKDDMVDGEPKKIETGLTNAQEVQLLRRIVTPLDNMGPHGYVPTVPTEEQIKSALDGMEAGKGWEKCDRCQQRFQVFPGRREEDGALTTGGACKFHWGKTYLPEKQPGDKTRVPKRYHCCGEEVGDSAGCFTHEHHVFKASDPKRLAAVLNFAETPENPLAPADRAVCFDCEMCYTVYGLELVRLTATSWPTGEDLLDVLVQPLGEILDLNSRFSGVWPEDLAGAEPWSVNDDLKPTKGGEETGSEDGEVKSKKRKLKIVSSPEVARDLLFSLISPSTPLIGHGLENDLNAVRVVHPTTIDTVLLYPHRMGLPYRFGLKTLMSVHLNVKIQQETGPKMLGHDSGEDARAAGDLVRLRVMDVWNDLKRKGWRVVDGEITPPEGGGVLTEAIIENRFRLA</sequence>
<dbReference type="PANTHER" id="PTHR12801">
    <property type="entry name" value="RNA EXONUCLEASE REXO1 / RECO3 FAMILY MEMBER-RELATED"/>
    <property type="match status" value="1"/>
</dbReference>
<evidence type="ECO:0000256" key="5">
    <source>
        <dbReference type="SAM" id="MobiDB-lite"/>
    </source>
</evidence>
<evidence type="ECO:0000256" key="1">
    <source>
        <dbReference type="ARBA" id="ARBA00006357"/>
    </source>
</evidence>
<dbReference type="GO" id="GO:0003676">
    <property type="term" value="F:nucleic acid binding"/>
    <property type="evidence" value="ECO:0007669"/>
    <property type="project" value="InterPro"/>
</dbReference>
<protein>
    <recommendedName>
        <fullName evidence="6">Exonuclease domain-containing protein</fullName>
    </recommendedName>
</protein>
<dbReference type="SUPFAM" id="SSF53098">
    <property type="entry name" value="Ribonuclease H-like"/>
    <property type="match status" value="1"/>
</dbReference>
<evidence type="ECO:0000313" key="7">
    <source>
        <dbReference type="EMBL" id="PNP43293.1"/>
    </source>
</evidence>
<gene>
    <name evidence="7" type="ORF">TGAMA5MH_04750</name>
</gene>
<comment type="caution">
    <text evidence="7">The sequence shown here is derived from an EMBL/GenBank/DDBJ whole genome shotgun (WGS) entry which is preliminary data.</text>
</comment>
<dbReference type="OrthoDB" id="3996471at2759"/>
<feature type="compositionally biased region" description="Polar residues" evidence="5">
    <location>
        <begin position="107"/>
        <end position="139"/>
    </location>
</feature>
<keyword evidence="2" id="KW-0540">Nuclease</keyword>